<gene>
    <name evidence="1" type="ORF">J2S48_000349</name>
</gene>
<accession>A0ABU2CHM2</accession>
<dbReference type="Proteomes" id="UP001183585">
    <property type="component" value="Unassembled WGS sequence"/>
</dbReference>
<evidence type="ECO:0000313" key="2">
    <source>
        <dbReference type="Proteomes" id="UP001183585"/>
    </source>
</evidence>
<dbReference type="PANTHER" id="PTHR10000">
    <property type="entry name" value="PHOSPHOSERINE PHOSPHATASE"/>
    <property type="match status" value="1"/>
</dbReference>
<dbReference type="PROSITE" id="PS01229">
    <property type="entry name" value="COF_2"/>
    <property type="match status" value="1"/>
</dbReference>
<keyword evidence="2" id="KW-1185">Reference proteome</keyword>
<dbReference type="RefSeq" id="WP_274992647.1">
    <property type="nucleotide sequence ID" value="NZ_JAJQQP010000002.1"/>
</dbReference>
<evidence type="ECO:0000313" key="1">
    <source>
        <dbReference type="EMBL" id="MDR7380834.1"/>
    </source>
</evidence>
<evidence type="ECO:0008006" key="3">
    <source>
        <dbReference type="Google" id="ProtNLM"/>
    </source>
</evidence>
<name>A0ABU2CHM2_9MICO</name>
<dbReference type="PANTHER" id="PTHR10000:SF8">
    <property type="entry name" value="HAD SUPERFAMILY HYDROLASE-LIKE, TYPE 3"/>
    <property type="match status" value="1"/>
</dbReference>
<dbReference type="Gene3D" id="3.40.50.1000">
    <property type="entry name" value="HAD superfamily/HAD-like"/>
    <property type="match status" value="1"/>
</dbReference>
<sequence length="299" mass="31525">MTAHLDPTLPSGYVIDAARRFDPDPVIGRALTLTPGVRIGVEEIGWGWTVNTVFADGLLNGRQKQVRVADLGDAPATRVAVHGSGIVLHLEALAATGVTVTPAGADWADITAPGTSKATALERLRARMGVPPEATVAVGDGMNDLDMLRWAGRSYAMGHAPTVVQAVADEVTGTIQEHGAVAVLRSLLPVDIGTAPMSHLAAQLAIATHTAPGHAVVVRVRHGSRADLTHCEVWTLQGDTWERHAPVPAGTGATMRNVEAAAREANLVYPRGDEGRRRAHWRTSVPNIGPAAFELPLSR</sequence>
<proteinExistence type="predicted"/>
<protein>
    <recommendedName>
        <fullName evidence="3">Hydroxymethylpyrimidine pyrophosphatase-like HAD family hydrolase</fullName>
    </recommendedName>
</protein>
<dbReference type="EMBL" id="JAVDYE010000001">
    <property type="protein sequence ID" value="MDR7380834.1"/>
    <property type="molecule type" value="Genomic_DNA"/>
</dbReference>
<organism evidence="1 2">
    <name type="scientific">Promicromonospora iranensis</name>
    <dbReference type="NCBI Taxonomy" id="1105144"/>
    <lineage>
        <taxon>Bacteria</taxon>
        <taxon>Bacillati</taxon>
        <taxon>Actinomycetota</taxon>
        <taxon>Actinomycetes</taxon>
        <taxon>Micrococcales</taxon>
        <taxon>Promicromonosporaceae</taxon>
        <taxon>Promicromonospora</taxon>
    </lineage>
</organism>
<reference evidence="1 2" key="1">
    <citation type="submission" date="2023-07" db="EMBL/GenBank/DDBJ databases">
        <title>Sequencing the genomes of 1000 actinobacteria strains.</title>
        <authorList>
            <person name="Klenk H.-P."/>
        </authorList>
    </citation>
    <scope>NUCLEOTIDE SEQUENCE [LARGE SCALE GENOMIC DNA]</scope>
    <source>
        <strain evidence="1 2">DSM 45554</strain>
    </source>
</reference>
<dbReference type="Pfam" id="PF08282">
    <property type="entry name" value="Hydrolase_3"/>
    <property type="match status" value="1"/>
</dbReference>
<comment type="caution">
    <text evidence="1">The sequence shown here is derived from an EMBL/GenBank/DDBJ whole genome shotgun (WGS) entry which is preliminary data.</text>
</comment>
<dbReference type="InterPro" id="IPR023214">
    <property type="entry name" value="HAD_sf"/>
</dbReference>
<dbReference type="InterPro" id="IPR036412">
    <property type="entry name" value="HAD-like_sf"/>
</dbReference>
<dbReference type="SUPFAM" id="SSF56784">
    <property type="entry name" value="HAD-like"/>
    <property type="match status" value="1"/>
</dbReference>
<dbReference type="Gene3D" id="3.30.1240.10">
    <property type="match status" value="1"/>
</dbReference>